<evidence type="ECO:0000313" key="2">
    <source>
        <dbReference type="EMBL" id="UWD34717.1"/>
    </source>
</evidence>
<keyword evidence="3" id="KW-1185">Reference proteome</keyword>
<accession>A0ABY5U077</accession>
<evidence type="ECO:0000313" key="3">
    <source>
        <dbReference type="Proteomes" id="UP001059819"/>
    </source>
</evidence>
<organism evidence="1 3">
    <name type="scientific">Mycoplasma cottewii</name>
    <dbReference type="NCBI Taxonomy" id="51364"/>
    <lineage>
        <taxon>Bacteria</taxon>
        <taxon>Bacillati</taxon>
        <taxon>Mycoplasmatota</taxon>
        <taxon>Mollicutes</taxon>
        <taxon>Mycoplasmataceae</taxon>
        <taxon>Mycoplasma</taxon>
    </lineage>
</organism>
<gene>
    <name evidence="1" type="ORF">NX779_02635</name>
    <name evidence="2" type="ORF">NX779_02780</name>
</gene>
<proteinExistence type="predicted"/>
<name>A0ABY5U077_9MOLU</name>
<evidence type="ECO:0008006" key="4">
    <source>
        <dbReference type="Google" id="ProtNLM"/>
    </source>
</evidence>
<dbReference type="Proteomes" id="UP001059819">
    <property type="component" value="Chromosome"/>
</dbReference>
<reference evidence="1" key="1">
    <citation type="submission" date="2022-08" db="EMBL/GenBank/DDBJ databases">
        <title>Complete genome sequence of Mycoplasma cottewii type strain VIS.</title>
        <authorList>
            <person name="Spergser J."/>
        </authorList>
    </citation>
    <scope>NUCLEOTIDE SEQUENCE</scope>
    <source>
        <strain evidence="1">VIS</strain>
    </source>
</reference>
<dbReference type="RefSeq" id="WP_259429876.1">
    <property type="nucleotide sequence ID" value="NZ_CP103424.1"/>
</dbReference>
<protein>
    <recommendedName>
        <fullName evidence="4">Transposase</fullName>
    </recommendedName>
</protein>
<evidence type="ECO:0000313" key="1">
    <source>
        <dbReference type="EMBL" id="UWD34689.1"/>
    </source>
</evidence>
<dbReference type="EMBL" id="CP103424">
    <property type="protein sequence ID" value="UWD34689.1"/>
    <property type="molecule type" value="Genomic_DNA"/>
</dbReference>
<sequence>MICYFIDEQSSTIQHYEKWARRNAIFGNKIDSQSTISRLFNNVLTEDLIMEFTYIWNVEFQKNSLSRDIILSLDSTNFNTYSENIKLAEYGKAKVDQGLKQVNLAYVIDNETTMPLFYQTF</sequence>
<dbReference type="EMBL" id="CP103424">
    <property type="protein sequence ID" value="UWD34717.1"/>
    <property type="molecule type" value="Genomic_DNA"/>
</dbReference>